<dbReference type="GO" id="GO:0015074">
    <property type="term" value="P:DNA integration"/>
    <property type="evidence" value="ECO:0007669"/>
    <property type="project" value="UniProtKB-KW"/>
</dbReference>
<organism evidence="7 8">
    <name type="scientific">Bacteroides thetaiotaomicron</name>
    <dbReference type="NCBI Taxonomy" id="818"/>
    <lineage>
        <taxon>Bacteria</taxon>
        <taxon>Pseudomonadati</taxon>
        <taxon>Bacteroidota</taxon>
        <taxon>Bacteroidia</taxon>
        <taxon>Bacteroidales</taxon>
        <taxon>Bacteroidaceae</taxon>
        <taxon>Bacteroides</taxon>
    </lineage>
</organism>
<dbReference type="InterPro" id="IPR004107">
    <property type="entry name" value="Integrase_SAM-like_N"/>
</dbReference>
<dbReference type="GO" id="GO:0003677">
    <property type="term" value="F:DNA binding"/>
    <property type="evidence" value="ECO:0007669"/>
    <property type="project" value="UniProtKB-UniRule"/>
</dbReference>
<name>A0AAW4Z6Z9_BACT4</name>
<feature type="domain" description="Core-binding (CB)" evidence="6">
    <location>
        <begin position="104"/>
        <end position="183"/>
    </location>
</feature>
<evidence type="ECO:0000256" key="4">
    <source>
        <dbReference type="PROSITE-ProRule" id="PRU01248"/>
    </source>
</evidence>
<dbReference type="Gene3D" id="1.10.443.10">
    <property type="entry name" value="Intergrase catalytic core"/>
    <property type="match status" value="1"/>
</dbReference>
<evidence type="ECO:0000259" key="6">
    <source>
        <dbReference type="PROSITE" id="PS51900"/>
    </source>
</evidence>
<dbReference type="InterPro" id="IPR010998">
    <property type="entry name" value="Integrase_recombinase_N"/>
</dbReference>
<dbReference type="EMBL" id="JAHYQA010000008">
    <property type="protein sequence ID" value="MCE9238525.1"/>
    <property type="molecule type" value="Genomic_DNA"/>
</dbReference>
<dbReference type="Gene3D" id="1.10.150.130">
    <property type="match status" value="1"/>
</dbReference>
<keyword evidence="2 4" id="KW-0238">DNA-binding</keyword>
<dbReference type="Pfam" id="PF02899">
    <property type="entry name" value="Phage_int_SAM_1"/>
    <property type="match status" value="1"/>
</dbReference>
<dbReference type="InterPro" id="IPR050090">
    <property type="entry name" value="Tyrosine_recombinase_XerCD"/>
</dbReference>
<dbReference type="CDD" id="cd01188">
    <property type="entry name" value="INT_RitA_C_like"/>
    <property type="match status" value="1"/>
</dbReference>
<dbReference type="InterPro" id="IPR013762">
    <property type="entry name" value="Integrase-like_cat_sf"/>
</dbReference>
<dbReference type="Pfam" id="PF00589">
    <property type="entry name" value="Phage_integrase"/>
    <property type="match status" value="1"/>
</dbReference>
<dbReference type="AlphaFoldDB" id="A0AAW4Z6Z9"/>
<dbReference type="SUPFAM" id="SSF56349">
    <property type="entry name" value="DNA breaking-rejoining enzymes"/>
    <property type="match status" value="1"/>
</dbReference>
<evidence type="ECO:0000256" key="2">
    <source>
        <dbReference type="ARBA" id="ARBA00023125"/>
    </source>
</evidence>
<reference evidence="7" key="1">
    <citation type="submission" date="2021-07" db="EMBL/GenBank/DDBJ databases">
        <title>Comparative genomics of Bacteroides fragilis group isolates reveals species-dependent resistance mechanisms and validates clinical tools for resistance prediction.</title>
        <authorList>
            <person name="Wallace M.J."/>
            <person name="Jean S."/>
            <person name="Wallace M.A."/>
            <person name="Carey-Ann B.D."/>
            <person name="Dantas G."/>
        </authorList>
    </citation>
    <scope>NUCLEOTIDE SEQUENCE</scope>
    <source>
        <strain evidence="7">BJH_160</strain>
    </source>
</reference>
<accession>A0AAW4Z6Z9</accession>
<dbReference type="RefSeq" id="WP_234128958.1">
    <property type="nucleotide sequence ID" value="NZ_JAHYQA010000008.1"/>
</dbReference>
<evidence type="ECO:0000313" key="8">
    <source>
        <dbReference type="Proteomes" id="UP001200544"/>
    </source>
</evidence>
<proteinExistence type="predicted"/>
<evidence type="ECO:0000256" key="1">
    <source>
        <dbReference type="ARBA" id="ARBA00022908"/>
    </source>
</evidence>
<sequence>MEREINQLVSGCYQFLVNNNYTPSTLFQYKSLWKRGILSYMEAKGETMYSERLGNDFIIDCYPDMDNSPTAASMSRSIRFLNDYLKLGYVREKAFQPVDYPLCGEIGSYMELFISHLQENRRSPITTGGYRRGLYHFLTYLTKQGITTVKSIKEHHILQFISTWENSKSLIVSYLHVLFRFWHEKHITASNYEEILKAYRWRRKERIPSFFNKEEVMRIEHSIDRSGSVGKRDYAMFLLASRLGLRASDIAKLKFANIDWEKNEITIIQYKTSKEITLPLLADIGNAIIDYLQYGRPKSTSQQIFISSRAPYKPVTSGIVCGAIRKIIEESDIKIGNRHHGAHSLRHSLASCLINYETPIPVITGILGHESSTTTMTYLHLDITSLLKCSLPVPAVSDEFYTQRGGAFYE</sequence>
<dbReference type="InterPro" id="IPR002104">
    <property type="entry name" value="Integrase_catalytic"/>
</dbReference>
<comment type="caution">
    <text evidence="7">The sequence shown here is derived from an EMBL/GenBank/DDBJ whole genome shotgun (WGS) entry which is preliminary data.</text>
</comment>
<protein>
    <submittedName>
        <fullName evidence="7">Site-specific integrase</fullName>
    </submittedName>
</protein>
<feature type="domain" description="Tyr recombinase" evidence="5">
    <location>
        <begin position="206"/>
        <end position="391"/>
    </location>
</feature>
<evidence type="ECO:0000313" key="7">
    <source>
        <dbReference type="EMBL" id="MCE9238525.1"/>
    </source>
</evidence>
<dbReference type="GO" id="GO:0006310">
    <property type="term" value="P:DNA recombination"/>
    <property type="evidence" value="ECO:0007669"/>
    <property type="project" value="UniProtKB-KW"/>
</dbReference>
<gene>
    <name evidence="7" type="ORF">K0H07_15360</name>
</gene>
<dbReference type="Proteomes" id="UP001200544">
    <property type="component" value="Unassembled WGS sequence"/>
</dbReference>
<keyword evidence="3" id="KW-0233">DNA recombination</keyword>
<dbReference type="PROSITE" id="PS51900">
    <property type="entry name" value="CB"/>
    <property type="match status" value="1"/>
</dbReference>
<dbReference type="PANTHER" id="PTHR30349">
    <property type="entry name" value="PHAGE INTEGRASE-RELATED"/>
    <property type="match status" value="1"/>
</dbReference>
<dbReference type="PROSITE" id="PS51898">
    <property type="entry name" value="TYR_RECOMBINASE"/>
    <property type="match status" value="1"/>
</dbReference>
<dbReference type="InterPro" id="IPR044068">
    <property type="entry name" value="CB"/>
</dbReference>
<dbReference type="PANTHER" id="PTHR30349:SF90">
    <property type="entry name" value="TYROSINE RECOMBINASE XERD"/>
    <property type="match status" value="1"/>
</dbReference>
<evidence type="ECO:0000256" key="3">
    <source>
        <dbReference type="ARBA" id="ARBA00023172"/>
    </source>
</evidence>
<evidence type="ECO:0000259" key="5">
    <source>
        <dbReference type="PROSITE" id="PS51898"/>
    </source>
</evidence>
<dbReference type="InterPro" id="IPR011010">
    <property type="entry name" value="DNA_brk_join_enz"/>
</dbReference>
<keyword evidence="1" id="KW-0229">DNA integration</keyword>